<dbReference type="PANTHER" id="PTHR43300:SF10">
    <property type="entry name" value="2,3,4,5-TETRAHYDROPYRIDINE-2,6-DICARBOXYLATE N-ACETYLTRANSFERASE"/>
    <property type="match status" value="1"/>
</dbReference>
<evidence type="ECO:0008006" key="4">
    <source>
        <dbReference type="Google" id="ProtNLM"/>
    </source>
</evidence>
<evidence type="ECO:0000313" key="2">
    <source>
        <dbReference type="EMBL" id="KYG71959.1"/>
    </source>
</evidence>
<dbReference type="RefSeq" id="WP_068419198.1">
    <property type="nucleotide sequence ID" value="NZ_LRDB01000052.1"/>
</dbReference>
<dbReference type="STRING" id="296218.AWN68_12325"/>
<evidence type="ECO:0000313" key="3">
    <source>
        <dbReference type="Proteomes" id="UP000075615"/>
    </source>
</evidence>
<dbReference type="AlphaFoldDB" id="A0A150WZP9"/>
<dbReference type="SUPFAM" id="SSF51161">
    <property type="entry name" value="Trimeric LpxA-like enzymes"/>
    <property type="match status" value="1"/>
</dbReference>
<comment type="caution">
    <text evidence="2">The sequence shown here is derived from an EMBL/GenBank/DDBJ whole genome shotgun (WGS) entry which is preliminary data.</text>
</comment>
<dbReference type="Proteomes" id="UP000075615">
    <property type="component" value="Unassembled WGS sequence"/>
</dbReference>
<keyword evidence="3" id="KW-1185">Reference proteome</keyword>
<accession>A0A150WZP9</accession>
<name>A0A150WZP9_9BACT</name>
<organism evidence="2 3">
    <name type="scientific">Roseivirga echinicomitans</name>
    <dbReference type="NCBI Taxonomy" id="296218"/>
    <lineage>
        <taxon>Bacteria</taxon>
        <taxon>Pseudomonadati</taxon>
        <taxon>Bacteroidota</taxon>
        <taxon>Cytophagia</taxon>
        <taxon>Cytophagales</taxon>
        <taxon>Roseivirgaceae</taxon>
        <taxon>Roseivirga</taxon>
    </lineage>
</organism>
<dbReference type="OrthoDB" id="9812571at2"/>
<dbReference type="EMBL" id="LRDB01000052">
    <property type="protein sequence ID" value="KYG71959.1"/>
    <property type="molecule type" value="Genomic_DNA"/>
</dbReference>
<dbReference type="InterPro" id="IPR011004">
    <property type="entry name" value="Trimer_LpxA-like_sf"/>
</dbReference>
<dbReference type="InterPro" id="IPR001451">
    <property type="entry name" value="Hexapep"/>
</dbReference>
<protein>
    <recommendedName>
        <fullName evidence="4">Transferase</fullName>
    </recommendedName>
</protein>
<evidence type="ECO:0000256" key="1">
    <source>
        <dbReference type="ARBA" id="ARBA00007274"/>
    </source>
</evidence>
<gene>
    <name evidence="2" type="ORF">AWN68_12325</name>
</gene>
<dbReference type="PANTHER" id="PTHR43300">
    <property type="entry name" value="ACETYLTRANSFERASE"/>
    <property type="match status" value="1"/>
</dbReference>
<proteinExistence type="inferred from homology"/>
<sequence length="213" mass="23198">MLNSIIHPSSIISNNVTIGNGVYIGPNCTIGFPNYNTKNEELLNVDNSLNKVVISDNCKIMGNAVICQGSLIGENNRIDYHSYIGENVKTGRNVDVKYGSRIYANVKVGDNTSISSFVAKNCIIGNNCIIQGNIFHLFKDVVYGEDEPAPIIKDFVFIGMNAVVIGSITVAEYSYIGASAVIKKDTLPNKLYIGNPAKEIGKAPSPYKKRPFE</sequence>
<dbReference type="Pfam" id="PF00132">
    <property type="entry name" value="Hexapep"/>
    <property type="match status" value="3"/>
</dbReference>
<reference evidence="2 3" key="1">
    <citation type="submission" date="2016-01" db="EMBL/GenBank/DDBJ databases">
        <title>Genome sequencing of Roseivirga echinicomitans KMM 6058.</title>
        <authorList>
            <person name="Selvaratnam C."/>
            <person name="Thevarajoo S."/>
            <person name="Goh K.M."/>
            <person name="Ee R."/>
            <person name="Chan K.-G."/>
            <person name="Chong C.S."/>
        </authorList>
    </citation>
    <scope>NUCLEOTIDE SEQUENCE [LARGE SCALE GENOMIC DNA]</scope>
    <source>
        <strain evidence="2 3">KMM 6058</strain>
    </source>
</reference>
<dbReference type="InterPro" id="IPR050179">
    <property type="entry name" value="Trans_hexapeptide_repeat"/>
</dbReference>
<comment type="similarity">
    <text evidence="1">Belongs to the transferase hexapeptide repeat family.</text>
</comment>
<dbReference type="Gene3D" id="2.160.10.10">
    <property type="entry name" value="Hexapeptide repeat proteins"/>
    <property type="match status" value="1"/>
</dbReference>